<dbReference type="Pfam" id="PF12926">
    <property type="entry name" value="MOZART2"/>
    <property type="match status" value="1"/>
</dbReference>
<keyword evidence="7" id="KW-1185">Reference proteome</keyword>
<dbReference type="PaxDb" id="2903-EOD04036"/>
<sequence length="71" mass="7809">MRRSGSEVLTRNDPELHSLARAAGVEASPEMLDILIDLVQHVSPQGVVAFLRGSKYAKDAQRRVQLQPELG</sequence>
<dbReference type="GO" id="GO:0005819">
    <property type="term" value="C:spindle"/>
    <property type="evidence" value="ECO:0007669"/>
    <property type="project" value="UniProtKB-SubCell"/>
</dbReference>
<organism evidence="6 7">
    <name type="scientific">Emiliania huxleyi (strain CCMP1516)</name>
    <dbReference type="NCBI Taxonomy" id="280463"/>
    <lineage>
        <taxon>Eukaryota</taxon>
        <taxon>Haptista</taxon>
        <taxon>Haptophyta</taxon>
        <taxon>Prymnesiophyceae</taxon>
        <taxon>Isochrysidales</taxon>
        <taxon>Noelaerhabdaceae</taxon>
        <taxon>Emiliania</taxon>
    </lineage>
</organism>
<protein>
    <submittedName>
        <fullName evidence="6">Uncharacterized protein</fullName>
    </submittedName>
</protein>
<accession>A0A0D3HYF1</accession>
<name>A0A0D3HYF1_EMIH1</name>
<evidence type="ECO:0000313" key="6">
    <source>
        <dbReference type="EnsemblProtists" id="EOD04036"/>
    </source>
</evidence>
<dbReference type="EnsemblProtists" id="EOD04036">
    <property type="protein sequence ID" value="EOD04036"/>
    <property type="gene ID" value="EMIHUDRAFT_360414"/>
</dbReference>
<dbReference type="KEGG" id="ehx:EMIHUDRAFT_360414"/>
<keyword evidence="4" id="KW-0963">Cytoplasm</keyword>
<dbReference type="InterPro" id="IPR024332">
    <property type="entry name" value="MOZART2"/>
</dbReference>
<dbReference type="GeneID" id="17250241"/>
<dbReference type="RefSeq" id="XP_005756465.1">
    <property type="nucleotide sequence ID" value="XM_005756408.1"/>
</dbReference>
<evidence type="ECO:0000256" key="5">
    <source>
        <dbReference type="ARBA" id="ARBA00023212"/>
    </source>
</evidence>
<reference evidence="7" key="1">
    <citation type="journal article" date="2013" name="Nature">
        <title>Pan genome of the phytoplankton Emiliania underpins its global distribution.</title>
        <authorList>
            <person name="Read B.A."/>
            <person name="Kegel J."/>
            <person name="Klute M.J."/>
            <person name="Kuo A."/>
            <person name="Lefebvre S.C."/>
            <person name="Maumus F."/>
            <person name="Mayer C."/>
            <person name="Miller J."/>
            <person name="Monier A."/>
            <person name="Salamov A."/>
            <person name="Young J."/>
            <person name="Aguilar M."/>
            <person name="Claverie J.M."/>
            <person name="Frickenhaus S."/>
            <person name="Gonzalez K."/>
            <person name="Herman E.K."/>
            <person name="Lin Y.C."/>
            <person name="Napier J."/>
            <person name="Ogata H."/>
            <person name="Sarno A.F."/>
            <person name="Shmutz J."/>
            <person name="Schroeder D."/>
            <person name="de Vargas C."/>
            <person name="Verret F."/>
            <person name="von Dassow P."/>
            <person name="Valentin K."/>
            <person name="Van de Peer Y."/>
            <person name="Wheeler G."/>
            <person name="Dacks J.B."/>
            <person name="Delwiche C.F."/>
            <person name="Dyhrman S.T."/>
            <person name="Glockner G."/>
            <person name="John U."/>
            <person name="Richards T."/>
            <person name="Worden A.Z."/>
            <person name="Zhang X."/>
            <person name="Grigoriev I.V."/>
            <person name="Allen A.E."/>
            <person name="Bidle K."/>
            <person name="Borodovsky M."/>
            <person name="Bowler C."/>
            <person name="Brownlee C."/>
            <person name="Cock J.M."/>
            <person name="Elias M."/>
            <person name="Gladyshev V.N."/>
            <person name="Groth M."/>
            <person name="Guda C."/>
            <person name="Hadaegh A."/>
            <person name="Iglesias-Rodriguez M.D."/>
            <person name="Jenkins J."/>
            <person name="Jones B.M."/>
            <person name="Lawson T."/>
            <person name="Leese F."/>
            <person name="Lindquist E."/>
            <person name="Lobanov A."/>
            <person name="Lomsadze A."/>
            <person name="Malik S.B."/>
            <person name="Marsh M.E."/>
            <person name="Mackinder L."/>
            <person name="Mock T."/>
            <person name="Mueller-Roeber B."/>
            <person name="Pagarete A."/>
            <person name="Parker M."/>
            <person name="Probert I."/>
            <person name="Quesneville H."/>
            <person name="Raines C."/>
            <person name="Rensing S.A."/>
            <person name="Riano-Pachon D.M."/>
            <person name="Richier S."/>
            <person name="Rokitta S."/>
            <person name="Shiraiwa Y."/>
            <person name="Soanes D.M."/>
            <person name="van der Giezen M."/>
            <person name="Wahlund T.M."/>
            <person name="Williams B."/>
            <person name="Wilson W."/>
            <person name="Wolfe G."/>
            <person name="Wurch L.L."/>
        </authorList>
    </citation>
    <scope>NUCLEOTIDE SEQUENCE</scope>
</reference>
<reference evidence="6" key="2">
    <citation type="submission" date="2024-10" db="UniProtKB">
        <authorList>
            <consortium name="EnsemblProtists"/>
        </authorList>
    </citation>
    <scope>IDENTIFICATION</scope>
</reference>
<dbReference type="GO" id="GO:0005813">
    <property type="term" value="C:centrosome"/>
    <property type="evidence" value="ECO:0007669"/>
    <property type="project" value="UniProtKB-SubCell"/>
</dbReference>
<evidence type="ECO:0000256" key="1">
    <source>
        <dbReference type="ARBA" id="ARBA00004186"/>
    </source>
</evidence>
<comment type="similarity">
    <text evidence="3">Belongs to the MOZART2 family.</text>
</comment>
<dbReference type="HOGENOM" id="CLU_2745379_0_0_1"/>
<keyword evidence="5" id="KW-0206">Cytoskeleton</keyword>
<dbReference type="Proteomes" id="UP000013827">
    <property type="component" value="Unassembled WGS sequence"/>
</dbReference>
<evidence type="ECO:0000256" key="4">
    <source>
        <dbReference type="ARBA" id="ARBA00022490"/>
    </source>
</evidence>
<dbReference type="AlphaFoldDB" id="A0A0D3HYF1"/>
<proteinExistence type="inferred from homology"/>
<evidence type="ECO:0000256" key="2">
    <source>
        <dbReference type="ARBA" id="ARBA00004300"/>
    </source>
</evidence>
<evidence type="ECO:0000313" key="7">
    <source>
        <dbReference type="Proteomes" id="UP000013827"/>
    </source>
</evidence>
<comment type="subcellular location">
    <subcellularLocation>
        <location evidence="2">Cytoplasm</location>
        <location evidence="2">Cytoskeleton</location>
        <location evidence="2">Microtubule organizing center</location>
        <location evidence="2">Centrosome</location>
    </subcellularLocation>
    <subcellularLocation>
        <location evidence="1">Cytoplasm</location>
        <location evidence="1">Cytoskeleton</location>
        <location evidence="1">Spindle</location>
    </subcellularLocation>
</comment>
<evidence type="ECO:0000256" key="3">
    <source>
        <dbReference type="ARBA" id="ARBA00007286"/>
    </source>
</evidence>